<feature type="compositionally biased region" description="Low complexity" evidence="1">
    <location>
        <begin position="1"/>
        <end position="20"/>
    </location>
</feature>
<dbReference type="GeneID" id="17311676"/>
<feature type="region of interest" description="Disordered" evidence="1">
    <location>
        <begin position="1"/>
        <end position="35"/>
    </location>
</feature>
<name>L1K3Y8_GUITC</name>
<accession>L1K3Y8</accession>
<reference evidence="2 4" key="1">
    <citation type="journal article" date="2012" name="Nature">
        <title>Algal genomes reveal evolutionary mosaicism and the fate of nucleomorphs.</title>
        <authorList>
            <consortium name="DOE Joint Genome Institute"/>
            <person name="Curtis B.A."/>
            <person name="Tanifuji G."/>
            <person name="Burki F."/>
            <person name="Gruber A."/>
            <person name="Irimia M."/>
            <person name="Maruyama S."/>
            <person name="Arias M.C."/>
            <person name="Ball S.G."/>
            <person name="Gile G.H."/>
            <person name="Hirakawa Y."/>
            <person name="Hopkins J.F."/>
            <person name="Kuo A."/>
            <person name="Rensing S.A."/>
            <person name="Schmutz J."/>
            <person name="Symeonidi A."/>
            <person name="Elias M."/>
            <person name="Eveleigh R.J."/>
            <person name="Herman E.K."/>
            <person name="Klute M.J."/>
            <person name="Nakayama T."/>
            <person name="Obornik M."/>
            <person name="Reyes-Prieto A."/>
            <person name="Armbrust E.V."/>
            <person name="Aves S.J."/>
            <person name="Beiko R.G."/>
            <person name="Coutinho P."/>
            <person name="Dacks J.B."/>
            <person name="Durnford D.G."/>
            <person name="Fast N.M."/>
            <person name="Green B.R."/>
            <person name="Grisdale C.J."/>
            <person name="Hempel F."/>
            <person name="Henrissat B."/>
            <person name="Hoppner M.P."/>
            <person name="Ishida K."/>
            <person name="Kim E."/>
            <person name="Koreny L."/>
            <person name="Kroth P.G."/>
            <person name="Liu Y."/>
            <person name="Malik S.B."/>
            <person name="Maier U.G."/>
            <person name="McRose D."/>
            <person name="Mock T."/>
            <person name="Neilson J.A."/>
            <person name="Onodera N.T."/>
            <person name="Poole A.M."/>
            <person name="Pritham E.J."/>
            <person name="Richards T.A."/>
            <person name="Rocap G."/>
            <person name="Roy S.W."/>
            <person name="Sarai C."/>
            <person name="Schaack S."/>
            <person name="Shirato S."/>
            <person name="Slamovits C.H."/>
            <person name="Spencer D.F."/>
            <person name="Suzuki S."/>
            <person name="Worden A.Z."/>
            <person name="Zauner S."/>
            <person name="Barry K."/>
            <person name="Bell C."/>
            <person name="Bharti A.K."/>
            <person name="Crow J.A."/>
            <person name="Grimwood J."/>
            <person name="Kramer R."/>
            <person name="Lindquist E."/>
            <person name="Lucas S."/>
            <person name="Salamov A."/>
            <person name="McFadden G.I."/>
            <person name="Lane C.E."/>
            <person name="Keeling P.J."/>
            <person name="Gray M.W."/>
            <person name="Grigoriev I.V."/>
            <person name="Archibald J.M."/>
        </authorList>
    </citation>
    <scope>NUCLEOTIDE SEQUENCE</scope>
    <source>
        <strain evidence="2 4">CCMP2712</strain>
    </source>
</reference>
<evidence type="ECO:0000313" key="4">
    <source>
        <dbReference type="Proteomes" id="UP000011087"/>
    </source>
</evidence>
<dbReference type="AlphaFoldDB" id="L1K3Y8"/>
<evidence type="ECO:0000313" key="3">
    <source>
        <dbReference type="EnsemblProtists" id="EKX55088"/>
    </source>
</evidence>
<dbReference type="EMBL" id="JH992966">
    <property type="protein sequence ID" value="EKX55088.1"/>
    <property type="molecule type" value="Genomic_DNA"/>
</dbReference>
<evidence type="ECO:0000313" key="2">
    <source>
        <dbReference type="EMBL" id="EKX55088.1"/>
    </source>
</evidence>
<dbReference type="Proteomes" id="UP000011087">
    <property type="component" value="Unassembled WGS sequence"/>
</dbReference>
<dbReference type="HOGENOM" id="CLU_837952_0_0_1"/>
<dbReference type="OrthoDB" id="6046730at2759"/>
<dbReference type="KEGG" id="gtt:GUITHDRAFT_99722"/>
<dbReference type="eggNOG" id="ENOG502SD7T">
    <property type="taxonomic scope" value="Eukaryota"/>
</dbReference>
<organism evidence="2">
    <name type="scientific">Guillardia theta (strain CCMP2712)</name>
    <name type="common">Cryptophyte</name>
    <dbReference type="NCBI Taxonomy" id="905079"/>
    <lineage>
        <taxon>Eukaryota</taxon>
        <taxon>Cryptophyceae</taxon>
        <taxon>Pyrenomonadales</taxon>
        <taxon>Geminigeraceae</taxon>
        <taxon>Guillardia</taxon>
    </lineage>
</organism>
<dbReference type="OMA" id="YEGHSHR"/>
<keyword evidence="4" id="KW-1185">Reference proteome</keyword>
<reference evidence="3" key="3">
    <citation type="submission" date="2015-06" db="UniProtKB">
        <authorList>
            <consortium name="EnsemblProtists"/>
        </authorList>
    </citation>
    <scope>IDENTIFICATION</scope>
</reference>
<dbReference type="PaxDb" id="55529-EKX55088"/>
<proteinExistence type="predicted"/>
<dbReference type="EnsemblProtists" id="EKX55088">
    <property type="protein sequence ID" value="EKX55088"/>
    <property type="gene ID" value="GUITHDRAFT_99722"/>
</dbReference>
<protein>
    <submittedName>
        <fullName evidence="2 3">Uncharacterized protein</fullName>
    </submittedName>
</protein>
<dbReference type="RefSeq" id="XP_005842068.1">
    <property type="nucleotide sequence ID" value="XM_005842011.1"/>
</dbReference>
<sequence length="332" mass="37070">MASASPAPSSLLSARPLSPSHPTEPAKDQFQELPHTNSSYSNSDCDIMVNIMTTVIEAGDELKEKAQLNALASLSRLQSASLGQIRVWLFTTSLYWSEVAMGFGIRVVDKFETNSAGTPMFSYLFQHVENVDLCAVKSRFVFDGYVNGDIILTSRVHLTLTEVMRRWSGPLQSGERQGVLVIGRRHNVEYQGQLLGSDREVEELVGFAEMFESYAMDYFFFSRGWMSWNDIPSFVVGRRAYDNWLVDHAFHRPAVDLIDATASIFALHLTGSDGIRAGHNKGSDNDHNVLAVNPLTMSVVSEVEWDHGTTDHAGYYTQMMGGQVLIYSRPVW</sequence>
<reference evidence="4" key="2">
    <citation type="submission" date="2012-11" db="EMBL/GenBank/DDBJ databases">
        <authorList>
            <person name="Kuo A."/>
            <person name="Curtis B.A."/>
            <person name="Tanifuji G."/>
            <person name="Burki F."/>
            <person name="Gruber A."/>
            <person name="Irimia M."/>
            <person name="Maruyama S."/>
            <person name="Arias M.C."/>
            <person name="Ball S.G."/>
            <person name="Gile G.H."/>
            <person name="Hirakawa Y."/>
            <person name="Hopkins J.F."/>
            <person name="Rensing S.A."/>
            <person name="Schmutz J."/>
            <person name="Symeonidi A."/>
            <person name="Elias M."/>
            <person name="Eveleigh R.J."/>
            <person name="Herman E.K."/>
            <person name="Klute M.J."/>
            <person name="Nakayama T."/>
            <person name="Obornik M."/>
            <person name="Reyes-Prieto A."/>
            <person name="Armbrust E.V."/>
            <person name="Aves S.J."/>
            <person name="Beiko R.G."/>
            <person name="Coutinho P."/>
            <person name="Dacks J.B."/>
            <person name="Durnford D.G."/>
            <person name="Fast N.M."/>
            <person name="Green B.R."/>
            <person name="Grisdale C."/>
            <person name="Hempe F."/>
            <person name="Henrissat B."/>
            <person name="Hoppner M.P."/>
            <person name="Ishida K.-I."/>
            <person name="Kim E."/>
            <person name="Koreny L."/>
            <person name="Kroth P.G."/>
            <person name="Liu Y."/>
            <person name="Malik S.-B."/>
            <person name="Maier U.G."/>
            <person name="McRose D."/>
            <person name="Mock T."/>
            <person name="Neilson J.A."/>
            <person name="Onodera N.T."/>
            <person name="Poole A.M."/>
            <person name="Pritham E.J."/>
            <person name="Richards T.A."/>
            <person name="Rocap G."/>
            <person name="Roy S.W."/>
            <person name="Sarai C."/>
            <person name="Schaack S."/>
            <person name="Shirato S."/>
            <person name="Slamovits C.H."/>
            <person name="Spencer D.F."/>
            <person name="Suzuki S."/>
            <person name="Worden A.Z."/>
            <person name="Zauner S."/>
            <person name="Barry K."/>
            <person name="Bell C."/>
            <person name="Bharti A.K."/>
            <person name="Crow J.A."/>
            <person name="Grimwood J."/>
            <person name="Kramer R."/>
            <person name="Lindquist E."/>
            <person name="Lucas S."/>
            <person name="Salamov A."/>
            <person name="McFadden G.I."/>
            <person name="Lane C.E."/>
            <person name="Keeling P.J."/>
            <person name="Gray M.W."/>
            <person name="Grigoriev I.V."/>
            <person name="Archibald J.M."/>
        </authorList>
    </citation>
    <scope>NUCLEOTIDE SEQUENCE</scope>
    <source>
        <strain evidence="4">CCMP2712</strain>
    </source>
</reference>
<gene>
    <name evidence="2" type="ORF">GUITHDRAFT_99722</name>
</gene>
<evidence type="ECO:0000256" key="1">
    <source>
        <dbReference type="SAM" id="MobiDB-lite"/>
    </source>
</evidence>